<protein>
    <submittedName>
        <fullName evidence="3">Uncharacterized protein</fullName>
    </submittedName>
</protein>
<dbReference type="AlphaFoldDB" id="A0A0A9Y431"/>
<evidence type="ECO:0000256" key="2">
    <source>
        <dbReference type="SAM" id="SignalP"/>
    </source>
</evidence>
<keyword evidence="1" id="KW-0175">Coiled coil</keyword>
<feature type="signal peptide" evidence="2">
    <location>
        <begin position="1"/>
        <end position="22"/>
    </location>
</feature>
<reference evidence="3" key="1">
    <citation type="journal article" date="2014" name="PLoS ONE">
        <title>Transcriptome-Based Identification of ABC Transporters in the Western Tarnished Plant Bug Lygus hesperus.</title>
        <authorList>
            <person name="Hull J.J."/>
            <person name="Chaney K."/>
            <person name="Geib S.M."/>
            <person name="Fabrick J.A."/>
            <person name="Brent C.S."/>
            <person name="Walsh D."/>
            <person name="Lavine L.C."/>
        </authorList>
    </citation>
    <scope>NUCLEOTIDE SEQUENCE</scope>
</reference>
<evidence type="ECO:0000256" key="1">
    <source>
        <dbReference type="SAM" id="Coils"/>
    </source>
</evidence>
<evidence type="ECO:0000313" key="4">
    <source>
        <dbReference type="EMBL" id="JAG49469.1"/>
    </source>
</evidence>
<accession>A0A0A9Y431</accession>
<reference evidence="3" key="2">
    <citation type="submission" date="2014-07" db="EMBL/GenBank/DDBJ databases">
        <authorList>
            <person name="Hull J."/>
        </authorList>
    </citation>
    <scope>NUCLEOTIDE SEQUENCE</scope>
</reference>
<name>A0A0A9Y431_LYGHE</name>
<evidence type="ECO:0000313" key="3">
    <source>
        <dbReference type="EMBL" id="JAG24280.1"/>
    </source>
</evidence>
<gene>
    <name evidence="3" type="ORF">CM83_100720</name>
</gene>
<reference evidence="4" key="3">
    <citation type="submission" date="2014-09" db="EMBL/GenBank/DDBJ databases">
        <authorList>
            <person name="Magalhaes I.L.F."/>
            <person name="Oliveira U."/>
            <person name="Santos F.R."/>
            <person name="Vidigal T.H.D.A."/>
            <person name="Brescovit A.D."/>
            <person name="Santos A.J."/>
        </authorList>
    </citation>
    <scope>NUCLEOTIDE SEQUENCE</scope>
</reference>
<dbReference type="EMBL" id="GBHO01019324">
    <property type="protein sequence ID" value="JAG24280.1"/>
    <property type="molecule type" value="Transcribed_RNA"/>
</dbReference>
<dbReference type="EMBL" id="GBRD01016357">
    <property type="protein sequence ID" value="JAG49469.1"/>
    <property type="molecule type" value="Transcribed_RNA"/>
</dbReference>
<proteinExistence type="predicted"/>
<keyword evidence="2" id="KW-0732">Signal</keyword>
<feature type="coiled-coil region" evidence="1">
    <location>
        <begin position="88"/>
        <end position="122"/>
    </location>
</feature>
<sequence>MNVPSNTILTFFFLLCSQDTWGRNLPEDINVQSAIMGTHKPGRARRFRLRPRALNDMTENTEKQEKLQKLLQHIYQAENSVKKETLEVKRLQGVAAAADKELEEASNQVRSLSSDLQEAQRVAAQRALKSHSAHLQLSAHDQLMFTARQRVDALSAQAVAAQAEIGMWPGAGMYNTYYNLSLPQDQGDNQQIPGPAYSQEMMGGFGKAPIIYRNAAMPPQFYPVMSNGFQFVPVEGGYG</sequence>
<organism evidence="3">
    <name type="scientific">Lygus hesperus</name>
    <name type="common">Western plant bug</name>
    <dbReference type="NCBI Taxonomy" id="30085"/>
    <lineage>
        <taxon>Eukaryota</taxon>
        <taxon>Metazoa</taxon>
        <taxon>Ecdysozoa</taxon>
        <taxon>Arthropoda</taxon>
        <taxon>Hexapoda</taxon>
        <taxon>Insecta</taxon>
        <taxon>Pterygota</taxon>
        <taxon>Neoptera</taxon>
        <taxon>Paraneoptera</taxon>
        <taxon>Hemiptera</taxon>
        <taxon>Heteroptera</taxon>
        <taxon>Panheteroptera</taxon>
        <taxon>Cimicomorpha</taxon>
        <taxon>Miridae</taxon>
        <taxon>Mirini</taxon>
        <taxon>Lygus</taxon>
    </lineage>
</organism>
<feature type="chain" id="PRO_5015033932" evidence="2">
    <location>
        <begin position="23"/>
        <end position="239"/>
    </location>
</feature>